<keyword evidence="3" id="KW-1185">Reference proteome</keyword>
<proteinExistence type="predicted"/>
<dbReference type="PANTHER" id="PTHR33087:SF21">
    <property type="entry name" value="OS03G0782100 PROTEIN"/>
    <property type="match status" value="1"/>
</dbReference>
<feature type="compositionally biased region" description="Gly residues" evidence="1">
    <location>
        <begin position="428"/>
        <end position="446"/>
    </location>
</feature>
<feature type="region of interest" description="Disordered" evidence="1">
    <location>
        <begin position="1"/>
        <end position="131"/>
    </location>
</feature>
<dbReference type="AlphaFoldDB" id="A0A4U6VLC4"/>
<sequence length="937" mass="101208">MAEVTATTGPLQGSHPLLLSSASTARPRGAASSASRLTTGPHSAATRCVASAAGAPATRSGTARQGPLHPPQPATKPPPATAPLPLRLAQPPRPARATPQPPKAPRIPPSSAAPLPPSSHKNSNAMAIGDPHTRPEVETIFVSDSFHLVHNARDWEACALVPWALHLPPGAGARDIAGLISRELHLRHGEVNVTLHQPEPYLIRFVSETQAAEAWRRGRFTGGGIDICLRPWRSLTHALGFRIFYRVRLCLDGIPSHAWTPEIVERVIGHKCALQHIVTDLVQPADSRHIELWAWTVDPSEIPKKVWLAFVHSPATKSSAFSVSAEPPPTSWQQGARYEVFIHMPLLEDYTAAARNLEHAVNNPENITPIRRRYEWRYGLVDGVPPDARSHFPARLPRPPREPEPRDLDDRGDRRTTDHRRGRTGSSGAAGDGRGAPGDGDAAVGGHGRERQPHQVDRNRTKHRADQSTCKRGFIWPPRRGDDDDDEHHDYNHPGHGRKFGDAYWGCAATGRRDRTRSPPRRSYAPPQGHHHALSAQEQSTYNPSQLRALFQAQASALTEHIQVTAPTNVFAMEARNRGTDNGDYIRKFSAIADRLGFDDDSSGEKAWSATVPLPRVFSTLRAALLPAPPSPTVADVERALDAMAVGTKQSSFTMGRDAGFKEGPLLSEAALQLTPQLGQRPNSPGLSAIRIGGLVVGGLHGPLPRTGRVTFLTGPAGPAAQFAWAECHPHWWPGGGGGGSTGRSLALAGSPSSPAQGATHAGPVMLGSAAGSIAHAACPAVSHDRPTDLGLNSLNAQKSSPRSLREGDQDLREIDSLFCNPPPPLLQEPGLRRQRQRRSFDMTAVRRSARLARKPPMPVTEKAQRNLCRKLGLTNEELTPIDDVLRDFLSMFQGPLPETIVAALTAIFGLDDEGADMIEEALLNHAGTAAAEPQFD</sequence>
<feature type="compositionally biased region" description="Basic and acidic residues" evidence="1">
    <location>
        <begin position="399"/>
        <end position="416"/>
    </location>
</feature>
<name>A0A4U6VLC4_SETVI</name>
<dbReference type="EMBL" id="CM016554">
    <property type="protein sequence ID" value="TKW29822.1"/>
    <property type="molecule type" value="Genomic_DNA"/>
</dbReference>
<dbReference type="PANTHER" id="PTHR33087">
    <property type="entry name" value="OS07G0539200 PROTEIN"/>
    <property type="match status" value="1"/>
</dbReference>
<feature type="compositionally biased region" description="Basic and acidic residues" evidence="1">
    <location>
        <begin position="447"/>
        <end position="459"/>
    </location>
</feature>
<dbReference type="Gramene" id="TKW29822">
    <property type="protein sequence ID" value="TKW29822"/>
    <property type="gene ID" value="SEVIR_3G420500v2"/>
</dbReference>
<feature type="compositionally biased region" description="Polar residues" evidence="1">
    <location>
        <begin position="1"/>
        <end position="11"/>
    </location>
</feature>
<evidence type="ECO:0008006" key="4">
    <source>
        <dbReference type="Google" id="ProtNLM"/>
    </source>
</evidence>
<dbReference type="Proteomes" id="UP000298652">
    <property type="component" value="Chromosome 3"/>
</dbReference>
<evidence type="ECO:0000256" key="1">
    <source>
        <dbReference type="SAM" id="MobiDB-lite"/>
    </source>
</evidence>
<feature type="compositionally biased region" description="Low complexity" evidence="1">
    <location>
        <begin position="20"/>
        <end position="36"/>
    </location>
</feature>
<gene>
    <name evidence="2" type="ORF">SEVIR_3G420500v2</name>
</gene>
<feature type="compositionally biased region" description="Pro residues" evidence="1">
    <location>
        <begin position="68"/>
        <end position="82"/>
    </location>
</feature>
<accession>A0A4U6VLC4</accession>
<reference evidence="2" key="1">
    <citation type="submission" date="2019-03" db="EMBL/GenBank/DDBJ databases">
        <title>WGS assembly of Setaria viridis.</title>
        <authorList>
            <person name="Huang P."/>
            <person name="Jenkins J."/>
            <person name="Grimwood J."/>
            <person name="Barry K."/>
            <person name="Healey A."/>
            <person name="Mamidi S."/>
            <person name="Sreedasyam A."/>
            <person name="Shu S."/>
            <person name="Feldman M."/>
            <person name="Wu J."/>
            <person name="Yu Y."/>
            <person name="Chen C."/>
            <person name="Johnson J."/>
            <person name="Rokhsar D."/>
            <person name="Baxter I."/>
            <person name="Schmutz J."/>
            <person name="Brutnell T."/>
            <person name="Kellogg E."/>
        </authorList>
    </citation>
    <scope>NUCLEOTIDE SEQUENCE [LARGE SCALE GENOMIC DNA]</scope>
</reference>
<feature type="region of interest" description="Disordered" evidence="1">
    <location>
        <begin position="387"/>
        <end position="541"/>
    </location>
</feature>
<organism evidence="2 3">
    <name type="scientific">Setaria viridis</name>
    <name type="common">Green bristlegrass</name>
    <name type="synonym">Setaria italica subsp. viridis</name>
    <dbReference type="NCBI Taxonomy" id="4556"/>
    <lineage>
        <taxon>Eukaryota</taxon>
        <taxon>Viridiplantae</taxon>
        <taxon>Streptophyta</taxon>
        <taxon>Embryophyta</taxon>
        <taxon>Tracheophyta</taxon>
        <taxon>Spermatophyta</taxon>
        <taxon>Magnoliopsida</taxon>
        <taxon>Liliopsida</taxon>
        <taxon>Poales</taxon>
        <taxon>Poaceae</taxon>
        <taxon>PACMAD clade</taxon>
        <taxon>Panicoideae</taxon>
        <taxon>Panicodae</taxon>
        <taxon>Paniceae</taxon>
        <taxon>Cenchrinae</taxon>
        <taxon>Setaria</taxon>
    </lineage>
</organism>
<protein>
    <recommendedName>
        <fullName evidence="4">DUF4283 domain-containing protein</fullName>
    </recommendedName>
</protein>
<feature type="region of interest" description="Disordered" evidence="1">
    <location>
        <begin position="736"/>
        <end position="760"/>
    </location>
</feature>
<feature type="compositionally biased region" description="Low complexity" evidence="1">
    <location>
        <begin position="743"/>
        <end position="759"/>
    </location>
</feature>
<evidence type="ECO:0000313" key="2">
    <source>
        <dbReference type="EMBL" id="TKW29822.1"/>
    </source>
</evidence>
<feature type="compositionally biased region" description="Pro residues" evidence="1">
    <location>
        <begin position="91"/>
        <end position="108"/>
    </location>
</feature>
<dbReference type="InterPro" id="IPR053253">
    <property type="entry name" value="Sex_diff_modulator"/>
</dbReference>
<evidence type="ECO:0000313" key="3">
    <source>
        <dbReference type="Proteomes" id="UP000298652"/>
    </source>
</evidence>